<keyword evidence="2" id="KW-0472">Membrane</keyword>
<sequence>MRLSYSEQLIELDQQRRTKAYGRDAKRFHLKLATFTSALLYLAARVEAWMHPRSVSHTWVDNVLVEVVEDDKLERVCSILGCVFAASLFLLVFLTIRGGVRRNSSRSARGPRAAGDSSHRAKGWSAPFSSIAVPASTLFGGLPKVDVPPTTAAGGSQQLRLHQHHSLQQQQSIRSEAELKRFLSSKELATDKGGEAPLPAVAAAAASTATLSAPAVTSSSAGGGTAFSGPLVGAAVAVGPSDGIRVQYLGGAEKQTAAQPVETEWTGLGILSAERSLLKARKWLSDLCQELAEETAVCDRWFAERQISSFDTMHCLQETVPLPRPSAPARLGVGVTNLLASTTPTVLRKRDALLNERQKLAGQAQNVQNFDAILHLDQRLSLEAKLDPSGTFPSASPLSVAEQQAQRQYIVKRLRSFASQKTLASYRHNHGDADLWHDGFPTDAHLLIHIVRACVDGFANYVKFPHQPMNPQAGLAIFVGDTGEPYFYVRYRSGANDKTYATHQGVNSLFEAVLIFAAIVRAYHNDSYGGIWGVMDLSRTGLLSVL</sequence>
<feature type="compositionally biased region" description="Low complexity" evidence="1">
    <location>
        <begin position="156"/>
        <end position="170"/>
    </location>
</feature>
<dbReference type="AlphaFoldDB" id="A0A3R7NA89"/>
<evidence type="ECO:0000313" key="4">
    <source>
        <dbReference type="Proteomes" id="UP000283634"/>
    </source>
</evidence>
<reference evidence="3 4" key="1">
    <citation type="journal article" date="2018" name="BMC Genomics">
        <title>Genomic comparison of Trypanosoma conorhini and Trypanosoma rangeli to Trypanosoma cruzi strains of high and low virulence.</title>
        <authorList>
            <person name="Bradwell K.R."/>
            <person name="Koparde V.N."/>
            <person name="Matveyev A.V."/>
            <person name="Serrano M.G."/>
            <person name="Alves J.M."/>
            <person name="Parikh H."/>
            <person name="Huang B."/>
            <person name="Lee V."/>
            <person name="Espinosa-Alvarez O."/>
            <person name="Ortiz P.A."/>
            <person name="Costa-Martins A.G."/>
            <person name="Teixeira M.M."/>
            <person name="Buck G.A."/>
        </authorList>
    </citation>
    <scope>NUCLEOTIDE SEQUENCE [LARGE SCALE GENOMIC DNA]</scope>
    <source>
        <strain evidence="3 4">AM80</strain>
    </source>
</reference>
<gene>
    <name evidence="3" type="ORF">TraAM80_05982</name>
</gene>
<dbReference type="Pfam" id="PF09786">
    <property type="entry name" value="CytochromB561_N"/>
    <property type="match status" value="1"/>
</dbReference>
<keyword evidence="4" id="KW-1185">Reference proteome</keyword>
<dbReference type="OrthoDB" id="261489at2759"/>
<organism evidence="3 4">
    <name type="scientific">Trypanosoma rangeli</name>
    <dbReference type="NCBI Taxonomy" id="5698"/>
    <lineage>
        <taxon>Eukaryota</taxon>
        <taxon>Discoba</taxon>
        <taxon>Euglenozoa</taxon>
        <taxon>Kinetoplastea</taxon>
        <taxon>Metakinetoplastina</taxon>
        <taxon>Trypanosomatida</taxon>
        <taxon>Trypanosomatidae</taxon>
        <taxon>Trypanosoma</taxon>
        <taxon>Herpetosoma</taxon>
    </lineage>
</organism>
<keyword evidence="2" id="KW-1133">Transmembrane helix</keyword>
<keyword evidence="2" id="KW-0812">Transmembrane</keyword>
<evidence type="ECO:0008006" key="5">
    <source>
        <dbReference type="Google" id="ProtNLM"/>
    </source>
</evidence>
<name>A0A3R7NA89_TRYRA</name>
<evidence type="ECO:0000256" key="1">
    <source>
        <dbReference type="SAM" id="MobiDB-lite"/>
    </source>
</evidence>
<dbReference type="InterPro" id="IPR019176">
    <property type="entry name" value="Cytochrome_B561-rel"/>
</dbReference>
<accession>A0A3R7NA89</accession>
<feature type="region of interest" description="Disordered" evidence="1">
    <location>
        <begin position="149"/>
        <end position="170"/>
    </location>
</feature>
<dbReference type="PANTHER" id="PTHR21780">
    <property type="entry name" value="TRANSMEMBRANE PROTEIN 209"/>
    <property type="match status" value="1"/>
</dbReference>
<evidence type="ECO:0000313" key="3">
    <source>
        <dbReference type="EMBL" id="RNF03114.1"/>
    </source>
</evidence>
<dbReference type="EMBL" id="MKGL01000207">
    <property type="protein sequence ID" value="RNF03114.1"/>
    <property type="molecule type" value="Genomic_DNA"/>
</dbReference>
<comment type="caution">
    <text evidence="3">The sequence shown here is derived from an EMBL/GenBank/DDBJ whole genome shotgun (WGS) entry which is preliminary data.</text>
</comment>
<dbReference type="OMA" id="QRGDRHG"/>
<evidence type="ECO:0000256" key="2">
    <source>
        <dbReference type="SAM" id="Phobius"/>
    </source>
</evidence>
<dbReference type="RefSeq" id="XP_029237312.1">
    <property type="nucleotide sequence ID" value="XM_029382840.1"/>
</dbReference>
<feature type="transmembrane region" description="Helical" evidence="2">
    <location>
        <begin position="78"/>
        <end position="96"/>
    </location>
</feature>
<dbReference type="VEuPathDB" id="TriTrypDB:TRSC58_03630"/>
<feature type="region of interest" description="Disordered" evidence="1">
    <location>
        <begin position="102"/>
        <end position="123"/>
    </location>
</feature>
<proteinExistence type="predicted"/>
<protein>
    <recommendedName>
        <fullName evidence="5">Transmembrane protein</fullName>
    </recommendedName>
</protein>
<dbReference type="Proteomes" id="UP000283634">
    <property type="component" value="Unassembled WGS sequence"/>
</dbReference>
<dbReference type="GO" id="GO:0016020">
    <property type="term" value="C:membrane"/>
    <property type="evidence" value="ECO:0007669"/>
    <property type="project" value="TreeGrafter"/>
</dbReference>
<dbReference type="PANTHER" id="PTHR21780:SF0">
    <property type="entry name" value="TRANSMEMBRANE PROTEIN 209"/>
    <property type="match status" value="1"/>
</dbReference>
<dbReference type="GeneID" id="40329915"/>